<dbReference type="OrthoDB" id="8455288at2"/>
<gene>
    <name evidence="2" type="ORF">E2R48_09485</name>
    <name evidence="1" type="ORF">JFL49_01880</name>
</gene>
<evidence type="ECO:0000313" key="4">
    <source>
        <dbReference type="Proteomes" id="UP000595373"/>
    </source>
</evidence>
<dbReference type="RefSeq" id="WP_011609578.1">
    <property type="nucleotide sequence ID" value="NZ_CP018802.1"/>
</dbReference>
<evidence type="ECO:0000313" key="2">
    <source>
        <dbReference type="EMBL" id="TEW27631.1"/>
    </source>
</evidence>
<dbReference type="AlphaFoldDB" id="A0A9Q6Z1N4"/>
<dbReference type="Gene3D" id="1.10.238.160">
    <property type="match status" value="1"/>
</dbReference>
<dbReference type="EMBL" id="SNRV01000035">
    <property type="protein sequence ID" value="TEW27631.1"/>
    <property type="molecule type" value="Genomic_DNA"/>
</dbReference>
<keyword evidence="4" id="KW-1185">Reference proteome</keyword>
<name>A0A9Q6Z1N4_HISSO</name>
<dbReference type="EMBL" id="CP066558">
    <property type="protein sequence ID" value="QQF82692.1"/>
    <property type="molecule type" value="Genomic_DNA"/>
</dbReference>
<accession>A0A9Q6Z1N4</accession>
<dbReference type="PANTHER" id="PTHR36154">
    <property type="entry name" value="DNA-BINDING TRANSCRIPTIONAL ACTIVATOR ALPA"/>
    <property type="match status" value="1"/>
</dbReference>
<protein>
    <submittedName>
        <fullName evidence="1">AlpA family transcriptional regulator</fullName>
    </submittedName>
</protein>
<sequence length="61" mass="7029">MERILRIKDVCQKTGLPRSTIYARIKQGTFPAQLKLGARSSGWKESELDLWIEQIQSARPE</sequence>
<organism evidence="1 4">
    <name type="scientific">Histophilus somni</name>
    <name type="common">Haemophilus somnus</name>
    <dbReference type="NCBI Taxonomy" id="731"/>
    <lineage>
        <taxon>Bacteria</taxon>
        <taxon>Pseudomonadati</taxon>
        <taxon>Pseudomonadota</taxon>
        <taxon>Gammaproteobacteria</taxon>
        <taxon>Pasteurellales</taxon>
        <taxon>Pasteurellaceae</taxon>
        <taxon>Histophilus</taxon>
    </lineage>
</organism>
<dbReference type="Pfam" id="PF05930">
    <property type="entry name" value="Phage_AlpA"/>
    <property type="match status" value="1"/>
</dbReference>
<evidence type="ECO:0000313" key="1">
    <source>
        <dbReference type="EMBL" id="QQF82692.1"/>
    </source>
</evidence>
<dbReference type="Proteomes" id="UP000595373">
    <property type="component" value="Chromosome"/>
</dbReference>
<dbReference type="InterPro" id="IPR052931">
    <property type="entry name" value="Prophage_regulatory_activator"/>
</dbReference>
<dbReference type="InterPro" id="IPR010260">
    <property type="entry name" value="AlpA"/>
</dbReference>
<evidence type="ECO:0000313" key="3">
    <source>
        <dbReference type="Proteomes" id="UP000297565"/>
    </source>
</evidence>
<dbReference type="Proteomes" id="UP000297565">
    <property type="component" value="Unassembled WGS sequence"/>
</dbReference>
<reference evidence="2 3" key="1">
    <citation type="submission" date="2019-03" db="EMBL/GenBank/DDBJ databases">
        <title>Horizontal Gene Transfer Machinery in Histophilus somni.</title>
        <authorList>
            <person name="Mostafa Nazari M."/>
            <person name="Liljebjelke K."/>
        </authorList>
    </citation>
    <scope>NUCLEOTIDE SEQUENCE [LARGE SCALE GENOMIC DNA]</scope>
    <source>
        <strain evidence="2 3">UOC-EPH-KLM-04</strain>
    </source>
</reference>
<dbReference type="PANTHER" id="PTHR36154:SF1">
    <property type="entry name" value="DNA-BINDING TRANSCRIPTIONAL ACTIVATOR ALPA"/>
    <property type="match status" value="1"/>
</dbReference>
<proteinExistence type="predicted"/>
<reference evidence="1 4" key="2">
    <citation type="submission" date="2020-12" db="EMBL/GenBank/DDBJ databases">
        <title>ASc-MMNZ-VFA-070.</title>
        <authorList>
            <person name="Schryvers A."/>
            <person name="Mostafa Nazari M."/>
            <person name="Farshchi Andisi V."/>
            <person name="Timsit E."/>
            <person name="Walter Morck D."/>
        </authorList>
    </citation>
    <scope>NUCLEOTIDE SEQUENCE [LARGE SCALE GENOMIC DNA]</scope>
    <source>
        <strain evidence="1 4">ASc-MMNZ-VFA-070</strain>
    </source>
</reference>